<dbReference type="InterPro" id="IPR035906">
    <property type="entry name" value="MetI-like_sf"/>
</dbReference>
<proteinExistence type="inferred from homology"/>
<feature type="transmembrane region" description="Helical" evidence="8">
    <location>
        <begin position="103"/>
        <end position="123"/>
    </location>
</feature>
<keyword evidence="5 8" id="KW-0812">Transmembrane</keyword>
<dbReference type="GO" id="GO:0005886">
    <property type="term" value="C:plasma membrane"/>
    <property type="evidence" value="ECO:0007669"/>
    <property type="project" value="UniProtKB-SubCell"/>
</dbReference>
<keyword evidence="7 8" id="KW-0472">Membrane</keyword>
<reference evidence="10 11" key="1">
    <citation type="submission" date="2017-07" db="EMBL/GenBank/DDBJ databases">
        <title>Phylogenetic study on the rhizospheric bacterium Ochrobactrum sp. A44.</title>
        <authorList>
            <person name="Krzyzanowska D.M."/>
            <person name="Ossowicki A."/>
            <person name="Rajewska M."/>
            <person name="Maciag T."/>
            <person name="Kaczynski Z."/>
            <person name="Czerwicka M."/>
            <person name="Jafra S."/>
        </authorList>
    </citation>
    <scope>NUCLEOTIDE SEQUENCE [LARGE SCALE GENOMIC DNA]</scope>
    <source>
        <strain evidence="10 11">A44</strain>
    </source>
</reference>
<evidence type="ECO:0000256" key="2">
    <source>
        <dbReference type="ARBA" id="ARBA00007069"/>
    </source>
</evidence>
<evidence type="ECO:0000256" key="1">
    <source>
        <dbReference type="ARBA" id="ARBA00004651"/>
    </source>
</evidence>
<dbReference type="PROSITE" id="PS50928">
    <property type="entry name" value="ABC_TM1"/>
    <property type="match status" value="1"/>
</dbReference>
<evidence type="ECO:0000313" key="11">
    <source>
        <dbReference type="Proteomes" id="UP000215256"/>
    </source>
</evidence>
<feature type="transmembrane region" description="Helical" evidence="8">
    <location>
        <begin position="229"/>
        <end position="247"/>
    </location>
</feature>
<dbReference type="PANTHER" id="PTHR42929">
    <property type="entry name" value="INNER MEMBRANE ABC TRANSPORTER PERMEASE PROTEIN YDCU-RELATED-RELATED"/>
    <property type="match status" value="1"/>
</dbReference>
<evidence type="ECO:0000256" key="7">
    <source>
        <dbReference type="ARBA" id="ARBA00023136"/>
    </source>
</evidence>
<dbReference type="Proteomes" id="UP000215256">
    <property type="component" value="Chromosome 2"/>
</dbReference>
<dbReference type="SUPFAM" id="SSF161098">
    <property type="entry name" value="MetI-like"/>
    <property type="match status" value="1"/>
</dbReference>
<keyword evidence="3 8" id="KW-0813">Transport</keyword>
<evidence type="ECO:0000256" key="8">
    <source>
        <dbReference type="RuleBase" id="RU363032"/>
    </source>
</evidence>
<comment type="subcellular location">
    <subcellularLocation>
        <location evidence="1 8">Cell membrane</location>
        <topology evidence="1 8">Multi-pass membrane protein</topology>
    </subcellularLocation>
</comment>
<gene>
    <name evidence="10" type="ORF">CES85_4710</name>
</gene>
<organism evidence="10 11">
    <name type="scientific">Ochrobactrum quorumnocens</name>
    <dbReference type="NCBI Taxonomy" id="271865"/>
    <lineage>
        <taxon>Bacteria</taxon>
        <taxon>Pseudomonadati</taxon>
        <taxon>Pseudomonadota</taxon>
        <taxon>Alphaproteobacteria</taxon>
        <taxon>Hyphomicrobiales</taxon>
        <taxon>Brucellaceae</taxon>
        <taxon>Brucella/Ochrobactrum group</taxon>
        <taxon>Ochrobactrum</taxon>
    </lineage>
</organism>
<keyword evidence="4" id="KW-1003">Cell membrane</keyword>
<evidence type="ECO:0000313" key="10">
    <source>
        <dbReference type="EMBL" id="ASV83927.1"/>
    </source>
</evidence>
<dbReference type="AlphaFoldDB" id="A0A248UAV4"/>
<dbReference type="OrthoDB" id="9807047at2"/>
<name>A0A248UAV4_9HYPH</name>
<feature type="transmembrane region" description="Helical" evidence="8">
    <location>
        <begin position="259"/>
        <end position="278"/>
    </location>
</feature>
<evidence type="ECO:0000259" key="9">
    <source>
        <dbReference type="PROSITE" id="PS50928"/>
    </source>
</evidence>
<dbReference type="InterPro" id="IPR000515">
    <property type="entry name" value="MetI-like"/>
</dbReference>
<evidence type="ECO:0000256" key="5">
    <source>
        <dbReference type="ARBA" id="ARBA00022692"/>
    </source>
</evidence>
<protein>
    <submittedName>
        <fullName evidence="10">Binding-protein-dependent transport system inner membrane component family protein</fullName>
    </submittedName>
</protein>
<dbReference type="Pfam" id="PF00528">
    <property type="entry name" value="BPD_transp_1"/>
    <property type="match status" value="1"/>
</dbReference>
<accession>A0A248UAV4</accession>
<sequence>MSQTETSNTTARTGLALPGWLLILPALVFLLAFFVLPLFDNSVRSFVGTDGRLTFTRYVTLLTDPFYLRVIGETILLSGGVTLICVIIGYPVAYFLVRKAGRWAGLIVFLLIAPLLTSIIMRTFGWQVLFARRGLINNLLVDQLGIIATPLRFTNSPEITVAALVHVLVPFMVLSIGTVLQGIDRRLEESAKILGAGRFRTFWEVTLPLSLDGIGTGAILVFMIANGSFVTLVMLGGGLQTLPLLIYQQFNTTRDFGMASAMSSILLVIAVACLFLQLRLVRRRGV</sequence>
<feature type="domain" description="ABC transmembrane type-1" evidence="9">
    <location>
        <begin position="71"/>
        <end position="277"/>
    </location>
</feature>
<feature type="transmembrane region" description="Helical" evidence="8">
    <location>
        <begin position="20"/>
        <end position="39"/>
    </location>
</feature>
<evidence type="ECO:0000256" key="3">
    <source>
        <dbReference type="ARBA" id="ARBA00022448"/>
    </source>
</evidence>
<evidence type="ECO:0000256" key="4">
    <source>
        <dbReference type="ARBA" id="ARBA00022475"/>
    </source>
</evidence>
<dbReference type="PANTHER" id="PTHR42929:SF5">
    <property type="entry name" value="ABC TRANSPORTER PERMEASE PROTEIN"/>
    <property type="match status" value="1"/>
</dbReference>
<dbReference type="GO" id="GO:0055085">
    <property type="term" value="P:transmembrane transport"/>
    <property type="evidence" value="ECO:0007669"/>
    <property type="project" value="InterPro"/>
</dbReference>
<comment type="similarity">
    <text evidence="2">Belongs to the binding-protein-dependent transport system permease family. CysTW subfamily.</text>
</comment>
<dbReference type="RefSeq" id="WP_095444796.1">
    <property type="nucleotide sequence ID" value="NZ_CP022603.1"/>
</dbReference>
<feature type="transmembrane region" description="Helical" evidence="8">
    <location>
        <begin position="75"/>
        <end position="97"/>
    </location>
</feature>
<dbReference type="KEGG" id="och:CES85_4710"/>
<dbReference type="EMBL" id="CP022603">
    <property type="protein sequence ID" value="ASV83927.1"/>
    <property type="molecule type" value="Genomic_DNA"/>
</dbReference>
<feature type="transmembrane region" description="Helical" evidence="8">
    <location>
        <begin position="159"/>
        <end position="180"/>
    </location>
</feature>
<dbReference type="CDD" id="cd06261">
    <property type="entry name" value="TM_PBP2"/>
    <property type="match status" value="1"/>
</dbReference>
<evidence type="ECO:0000256" key="6">
    <source>
        <dbReference type="ARBA" id="ARBA00022989"/>
    </source>
</evidence>
<keyword evidence="6 8" id="KW-1133">Transmembrane helix</keyword>
<dbReference type="Gene3D" id="1.10.3720.10">
    <property type="entry name" value="MetI-like"/>
    <property type="match status" value="1"/>
</dbReference>